<dbReference type="GO" id="GO:0008864">
    <property type="term" value="F:formyltetrahydrofolate deformylase activity"/>
    <property type="evidence" value="ECO:0007669"/>
    <property type="project" value="UniProtKB-EC"/>
</dbReference>
<evidence type="ECO:0000256" key="1">
    <source>
        <dbReference type="SAM" id="MobiDB-lite"/>
    </source>
</evidence>
<feature type="compositionally biased region" description="Basic residues" evidence="1">
    <location>
        <begin position="215"/>
        <end position="225"/>
    </location>
</feature>
<gene>
    <name evidence="2" type="ORF">AVDCRST_MAG51-834</name>
</gene>
<evidence type="ECO:0000313" key="2">
    <source>
        <dbReference type="EMBL" id="CAA9399873.1"/>
    </source>
</evidence>
<feature type="compositionally biased region" description="Basic and acidic residues" evidence="1">
    <location>
        <begin position="242"/>
        <end position="265"/>
    </location>
</feature>
<sequence>DARLHPDPLLRRSAGHRACRFRLPARTRRQHRGGGAIQRPGYGPLLHAGAVRVRPGQFRGPETAVAVVRRPLWHDLEAPCEARADAHRDPGEQGRPLPERPAVSLEERAAASGDRRHRLQPPRLLPARRQLQRAVPPRAGDRRHQGAGGGAPVRGDRVGEGGTGGAGALHADPVGGAVPQAGRARHQHPPQLPAELQGRQAVLPGARPRREADRRHRALRHRRPGRGPDHRAGRGAGGPQQDRGRPDRHGPRHREPGAGPRREVAQRAPGAAERAQDGDLPL</sequence>
<protein>
    <submittedName>
        <fullName evidence="2">Formyltetrahydrofolate deformylase</fullName>
        <ecNumber evidence="2">3.5.1.10</ecNumber>
    </submittedName>
</protein>
<keyword evidence="2" id="KW-0378">Hydrolase</keyword>
<feature type="non-terminal residue" evidence="2">
    <location>
        <position position="282"/>
    </location>
</feature>
<accession>A0A6J4NZF7</accession>
<dbReference type="EMBL" id="CADCUX010000211">
    <property type="protein sequence ID" value="CAA9399873.1"/>
    <property type="molecule type" value="Genomic_DNA"/>
</dbReference>
<feature type="region of interest" description="Disordered" evidence="1">
    <location>
        <begin position="85"/>
        <end position="282"/>
    </location>
</feature>
<organism evidence="2">
    <name type="scientific">uncultured Ramlibacter sp</name>
    <dbReference type="NCBI Taxonomy" id="260755"/>
    <lineage>
        <taxon>Bacteria</taxon>
        <taxon>Pseudomonadati</taxon>
        <taxon>Pseudomonadota</taxon>
        <taxon>Betaproteobacteria</taxon>
        <taxon>Burkholderiales</taxon>
        <taxon>Comamonadaceae</taxon>
        <taxon>Ramlibacter</taxon>
        <taxon>environmental samples</taxon>
    </lineage>
</organism>
<name>A0A6J4NZF7_9BURK</name>
<proteinExistence type="predicted"/>
<feature type="compositionally biased region" description="Low complexity" evidence="1">
    <location>
        <begin position="121"/>
        <end position="134"/>
    </location>
</feature>
<reference evidence="2" key="1">
    <citation type="submission" date="2020-02" db="EMBL/GenBank/DDBJ databases">
        <authorList>
            <person name="Meier V. D."/>
        </authorList>
    </citation>
    <scope>NUCLEOTIDE SEQUENCE</scope>
    <source>
        <strain evidence="2">AVDCRST_MAG51</strain>
    </source>
</reference>
<dbReference type="EC" id="3.5.1.10" evidence="2"/>
<dbReference type="AlphaFoldDB" id="A0A6J4NZF7"/>
<feature type="non-terminal residue" evidence="2">
    <location>
        <position position="1"/>
    </location>
</feature>